<accession>A0A9D1G746</accession>
<reference evidence="1" key="1">
    <citation type="submission" date="2020-10" db="EMBL/GenBank/DDBJ databases">
        <authorList>
            <person name="Gilroy R."/>
        </authorList>
    </citation>
    <scope>NUCLEOTIDE SEQUENCE</scope>
    <source>
        <strain evidence="1">14508</strain>
    </source>
</reference>
<dbReference type="EMBL" id="DVKI01000017">
    <property type="protein sequence ID" value="HIT16864.1"/>
    <property type="molecule type" value="Genomic_DNA"/>
</dbReference>
<comment type="caution">
    <text evidence="1">The sequence shown here is derived from an EMBL/GenBank/DDBJ whole genome shotgun (WGS) entry which is preliminary data.</text>
</comment>
<sequence>IKSRYGETAITIEITADTITVNGVEATITAYDAYEGFTLTIDGNVYYLMNGDYSGGVSLAFMSEDYSIIGSGFIKDSTGEEPGGEDPEPSVTIPAEYIGTFSGELTSGTFYDETAIEITITASTITINGKEATITAYDETEGFTLMIDDVEFYLYNMDYDGGLVLAFMSADYEITGLDITKDSTSEEPVAGDALQGTWEDDNGNVFYFDGQGAGYYNNGESYDFTYSINDNTVSIEFASSFQYEVTITIQEDGTFSAYFDDYDYPFTLIFVKQ</sequence>
<organism evidence="1 2">
    <name type="scientific">Candidatus Caccosoma faecigallinarum</name>
    <dbReference type="NCBI Taxonomy" id="2840720"/>
    <lineage>
        <taxon>Bacteria</taxon>
        <taxon>Bacillati</taxon>
        <taxon>Bacillota</taxon>
        <taxon>Bacillota incertae sedis</taxon>
        <taxon>Candidatus Caccosoma</taxon>
    </lineage>
</organism>
<dbReference type="AlphaFoldDB" id="A0A9D1G746"/>
<feature type="non-terminal residue" evidence="1">
    <location>
        <position position="1"/>
    </location>
</feature>
<proteinExistence type="predicted"/>
<reference evidence="1" key="2">
    <citation type="journal article" date="2021" name="PeerJ">
        <title>Extensive microbial diversity within the chicken gut microbiome revealed by metagenomics and culture.</title>
        <authorList>
            <person name="Gilroy R."/>
            <person name="Ravi A."/>
            <person name="Getino M."/>
            <person name="Pursley I."/>
            <person name="Horton D.L."/>
            <person name="Alikhan N.F."/>
            <person name="Baker D."/>
            <person name="Gharbi K."/>
            <person name="Hall N."/>
            <person name="Watson M."/>
            <person name="Adriaenssens E.M."/>
            <person name="Foster-Nyarko E."/>
            <person name="Jarju S."/>
            <person name="Secka A."/>
            <person name="Antonio M."/>
            <person name="Oren A."/>
            <person name="Chaudhuri R.R."/>
            <person name="La Ragione R."/>
            <person name="Hildebrand F."/>
            <person name="Pallen M.J."/>
        </authorList>
    </citation>
    <scope>NUCLEOTIDE SEQUENCE</scope>
    <source>
        <strain evidence="1">14508</strain>
    </source>
</reference>
<protein>
    <submittedName>
        <fullName evidence="1">Uncharacterized protein</fullName>
    </submittedName>
</protein>
<evidence type="ECO:0000313" key="1">
    <source>
        <dbReference type="EMBL" id="HIT16864.1"/>
    </source>
</evidence>
<name>A0A9D1G746_9FIRM</name>
<evidence type="ECO:0000313" key="2">
    <source>
        <dbReference type="Proteomes" id="UP000886893"/>
    </source>
</evidence>
<dbReference type="Proteomes" id="UP000886893">
    <property type="component" value="Unassembled WGS sequence"/>
</dbReference>
<gene>
    <name evidence="1" type="ORF">IAD04_00575</name>
</gene>